<protein>
    <submittedName>
        <fullName evidence="3">Uncharacterized protein</fullName>
    </submittedName>
</protein>
<dbReference type="PaxDb" id="195103-CPF_2543"/>
<keyword evidence="4" id="KW-1185">Reference proteome</keyword>
<dbReference type="Proteomes" id="UP000001823">
    <property type="component" value="Chromosome"/>
</dbReference>
<feature type="compositionally biased region" description="Polar residues" evidence="1">
    <location>
        <begin position="155"/>
        <end position="170"/>
    </location>
</feature>
<dbReference type="RefSeq" id="WP_011591092.1">
    <property type="nucleotide sequence ID" value="NC_008261.1"/>
</dbReference>
<reference evidence="3 4" key="1">
    <citation type="journal article" date="2006" name="Genome Res.">
        <title>Skewed genomic variability in strains of the toxigenic bacterial pathogen, Clostridium perfringens.</title>
        <authorList>
            <person name="Myers G.S."/>
            <person name="Rasko D.A."/>
            <person name="Cheung J.K."/>
            <person name="Ravel J."/>
            <person name="Seshadri R."/>
            <person name="Deboy R.T."/>
            <person name="Ren Q."/>
            <person name="Varga J."/>
            <person name="Awad M.M."/>
            <person name="Brinkac L.M."/>
            <person name="Daugherty S.C."/>
            <person name="Haft D.H."/>
            <person name="Dodson R.J."/>
            <person name="Madupu R."/>
            <person name="Nelson W.C."/>
            <person name="Rosovitz M.J."/>
            <person name="Sullivan S.A."/>
            <person name="Khouri H."/>
            <person name="Dimitrov G.I."/>
            <person name="Watkins K.L."/>
            <person name="Mulligan S."/>
            <person name="Benton J."/>
            <person name="Radune D."/>
            <person name="Fisher D.J."/>
            <person name="Atkins H.S."/>
            <person name="Hiscox T."/>
            <person name="Jost B.H."/>
            <person name="Billington S.J."/>
            <person name="Songer J.G."/>
            <person name="McClane B.A."/>
            <person name="Titball R.W."/>
            <person name="Rood J.I."/>
            <person name="Melville S.B."/>
            <person name="Paulsen I.T."/>
        </authorList>
    </citation>
    <scope>NUCLEOTIDE SEQUENCE [LARGE SCALE GENOMIC DNA]</scope>
    <source>
        <strain evidence="4">ATCC 13124 / DSM 756 / JCM 1290 / NCIMB 6125 / NCTC 8237 / S 107 / Type A</strain>
    </source>
</reference>
<dbReference type="STRING" id="195103.CPF_2543"/>
<evidence type="ECO:0000313" key="4">
    <source>
        <dbReference type="Proteomes" id="UP000001823"/>
    </source>
</evidence>
<sequence length="262" mass="29173">MISKNKIIALILGVSLASSATYGSYAYFSGEYSVKNTVKIVELDPKESPFEISKISTRENSLVLEFSKKVFYSGENINSDIVGSETFLDNAEISIEGKEIIISKKDGEFLIPVGIENNLPSIKLNSNFEDRFGKDLEEITLYLYEDSNGNITWSLTNDQNGNKESQSNNEIKGDEEVKPNSEIKEEVIDQPNNEVKEESSIENSNNEGENIETPKSGDENTTPVEGENLPKEENLEQENINENELNKSLGEGEISNNLTNIN</sequence>
<dbReference type="AlphaFoldDB" id="A0A0H2YSQ5"/>
<name>A0A0H2YSQ5_CLOP1</name>
<dbReference type="EMBL" id="CP000246">
    <property type="protein sequence ID" value="ABG83492.1"/>
    <property type="molecule type" value="Genomic_DNA"/>
</dbReference>
<accession>A0A0H2YSQ5</accession>
<dbReference type="KEGG" id="cpf:CPF_2543"/>
<feature type="compositionally biased region" description="Basic and acidic residues" evidence="1">
    <location>
        <begin position="171"/>
        <end position="187"/>
    </location>
</feature>
<evidence type="ECO:0000313" key="3">
    <source>
        <dbReference type="EMBL" id="ABG83492.1"/>
    </source>
</evidence>
<proteinExistence type="predicted"/>
<feature type="chain" id="PRO_5038966232" evidence="2">
    <location>
        <begin position="21"/>
        <end position="262"/>
    </location>
</feature>
<keyword evidence="2" id="KW-0732">Signal</keyword>
<organism evidence="3 4">
    <name type="scientific">Clostridium perfringens (strain ATCC 13124 / DSM 756 / JCM 1290 / NCIMB 6125 / NCTC 8237 / Type A)</name>
    <dbReference type="NCBI Taxonomy" id="195103"/>
    <lineage>
        <taxon>Bacteria</taxon>
        <taxon>Bacillati</taxon>
        <taxon>Bacillota</taxon>
        <taxon>Clostridia</taxon>
        <taxon>Eubacteriales</taxon>
        <taxon>Clostridiaceae</taxon>
        <taxon>Clostridium</taxon>
    </lineage>
</organism>
<dbReference type="HOGENOM" id="CLU_1084646_0_0_9"/>
<feature type="region of interest" description="Disordered" evidence="1">
    <location>
        <begin position="155"/>
        <end position="262"/>
    </location>
</feature>
<feature type="signal peptide" evidence="2">
    <location>
        <begin position="1"/>
        <end position="20"/>
    </location>
</feature>
<evidence type="ECO:0000256" key="1">
    <source>
        <dbReference type="SAM" id="MobiDB-lite"/>
    </source>
</evidence>
<gene>
    <name evidence="3" type="ordered locus">CPF_2543</name>
</gene>
<evidence type="ECO:0000256" key="2">
    <source>
        <dbReference type="SAM" id="SignalP"/>
    </source>
</evidence>